<keyword evidence="2" id="KW-0472">Membrane</keyword>
<dbReference type="STRING" id="632773.BBEV_2956"/>
<dbReference type="SUPFAM" id="SSF56601">
    <property type="entry name" value="beta-lactamase/transpeptidase-like"/>
    <property type="match status" value="1"/>
</dbReference>
<dbReference type="InterPro" id="IPR012338">
    <property type="entry name" value="Beta-lactam/transpept-like"/>
</dbReference>
<dbReference type="Gene3D" id="3.40.710.10">
    <property type="entry name" value="DD-peptidase/beta-lactamase superfamily"/>
    <property type="match status" value="1"/>
</dbReference>
<dbReference type="KEGG" id="bbev:BBEV_2956"/>
<name>A0A1D7QZ52_9BACI</name>
<dbReference type="GO" id="GO:0016020">
    <property type="term" value="C:membrane"/>
    <property type="evidence" value="ECO:0007669"/>
    <property type="project" value="UniProtKB-SubCell"/>
</dbReference>
<proteinExistence type="predicted"/>
<organism evidence="4 5">
    <name type="scientific">Salisediminibacterium beveridgei</name>
    <dbReference type="NCBI Taxonomy" id="632773"/>
    <lineage>
        <taxon>Bacteria</taxon>
        <taxon>Bacillati</taxon>
        <taxon>Bacillota</taxon>
        <taxon>Bacilli</taxon>
        <taxon>Bacillales</taxon>
        <taxon>Bacillaceae</taxon>
        <taxon>Salisediminibacterium</taxon>
    </lineage>
</organism>
<evidence type="ECO:0000256" key="1">
    <source>
        <dbReference type="ARBA" id="ARBA00004370"/>
    </source>
</evidence>
<protein>
    <submittedName>
        <fullName evidence="4">Penicillin-binding protein</fullName>
    </submittedName>
</protein>
<dbReference type="OrthoDB" id="9803467at2"/>
<keyword evidence="5" id="KW-1185">Reference proteome</keyword>
<evidence type="ECO:0000313" key="4">
    <source>
        <dbReference type="EMBL" id="AOM84281.1"/>
    </source>
</evidence>
<evidence type="ECO:0000313" key="5">
    <source>
        <dbReference type="Proteomes" id="UP000094463"/>
    </source>
</evidence>
<comment type="subcellular location">
    <subcellularLocation>
        <location evidence="1">Membrane</location>
    </subcellularLocation>
</comment>
<dbReference type="PANTHER" id="PTHR46825">
    <property type="entry name" value="D-ALANYL-D-ALANINE-CARBOXYPEPTIDASE/ENDOPEPTIDASE AMPH"/>
    <property type="match status" value="1"/>
</dbReference>
<gene>
    <name evidence="4" type="primary">pbpE</name>
    <name evidence="4" type="ORF">BBEV_2956</name>
</gene>
<accession>A0A1D7QZ52</accession>
<dbReference type="Proteomes" id="UP000094463">
    <property type="component" value="Chromosome"/>
</dbReference>
<evidence type="ECO:0000256" key="2">
    <source>
        <dbReference type="ARBA" id="ARBA00023136"/>
    </source>
</evidence>
<evidence type="ECO:0000259" key="3">
    <source>
        <dbReference type="Pfam" id="PF00144"/>
    </source>
</evidence>
<feature type="domain" description="Beta-lactamase-related" evidence="3">
    <location>
        <begin position="30"/>
        <end position="325"/>
    </location>
</feature>
<dbReference type="RefSeq" id="WP_069366173.1">
    <property type="nucleotide sequence ID" value="NZ_CP012502.1"/>
</dbReference>
<dbReference type="EMBL" id="CP012502">
    <property type="protein sequence ID" value="AOM84281.1"/>
    <property type="molecule type" value="Genomic_DNA"/>
</dbReference>
<dbReference type="PATRIC" id="fig|632773.3.peg.3095"/>
<dbReference type="Pfam" id="PF00144">
    <property type="entry name" value="Beta-lactamase"/>
    <property type="match status" value="1"/>
</dbReference>
<dbReference type="PANTHER" id="PTHR46825:SF11">
    <property type="entry name" value="PENICILLIN-BINDING PROTEIN 4"/>
    <property type="match status" value="1"/>
</dbReference>
<sequence>MKHQDVKKAIDQLQEDICFSGTFHAKSEEINLSGSYGYANKSEKIFNQINTRFGIASGCKIFTAVAICQLVEEGKLSFDTKLTDCLDFNFPHFDEEVTIHHLLTHTAGIPDYFDEDVMDDYEELWTSTPMYGIRNLQDFLPLFQYLPMKGEAGNAFSYNDAGYIVLGLVVEAVSGQVFGDYVEESIFRKVGMTNSGYFHMDELPERVALGYIEKPDGGWRTNIYAIPVKSASDGGAFVTATDMITFWDALMNDRLLSGNMKNTLLQPQEKVEDDLFYGYGGYMEVNQQEVVKHMLIGHDPGVNFRAVHYPKQKLTIAVCSNESNGAYEILKEIEGVLVKDNE</sequence>
<dbReference type="InterPro" id="IPR050491">
    <property type="entry name" value="AmpC-like"/>
</dbReference>
<reference evidence="4 5" key="1">
    <citation type="submission" date="2015-08" db="EMBL/GenBank/DDBJ databases">
        <title>The complete genome sequence of Bacillus beveridgei MLTeJB.</title>
        <authorList>
            <person name="Hanson T.E."/>
            <person name="Mesa C."/>
            <person name="Basesman S.M."/>
            <person name="Oremland R.S."/>
        </authorList>
    </citation>
    <scope>NUCLEOTIDE SEQUENCE [LARGE SCALE GENOMIC DNA]</scope>
    <source>
        <strain evidence="4 5">MLTeJB</strain>
    </source>
</reference>
<dbReference type="InterPro" id="IPR001466">
    <property type="entry name" value="Beta-lactam-related"/>
</dbReference>
<dbReference type="AlphaFoldDB" id="A0A1D7QZ52"/>